<keyword evidence="2" id="KW-1185">Reference proteome</keyword>
<dbReference type="VEuPathDB" id="FungiDB:VP01_3154g1"/>
<accession>A0A0L6UZ17</accession>
<reference evidence="1 2" key="1">
    <citation type="submission" date="2015-08" db="EMBL/GenBank/DDBJ databases">
        <title>Next Generation Sequencing and Analysis of the Genome of Puccinia sorghi L Schw, the Causal Agent of Maize Common Rust.</title>
        <authorList>
            <person name="Rochi L."/>
            <person name="Burguener G."/>
            <person name="Darino M."/>
            <person name="Turjanski A."/>
            <person name="Kreff E."/>
            <person name="Dieguez M.J."/>
            <person name="Sacco F."/>
        </authorList>
    </citation>
    <scope>NUCLEOTIDE SEQUENCE [LARGE SCALE GENOMIC DNA]</scope>
    <source>
        <strain evidence="1 2">RO10H11247</strain>
    </source>
</reference>
<protein>
    <submittedName>
        <fullName evidence="1">Uncharacterized protein</fullName>
    </submittedName>
</protein>
<proteinExistence type="predicted"/>
<gene>
    <name evidence="1" type="ORF">VP01_3154g1</name>
</gene>
<dbReference type="EMBL" id="LAVV01008118">
    <property type="protein sequence ID" value="KNZ53724.1"/>
    <property type="molecule type" value="Genomic_DNA"/>
</dbReference>
<name>A0A0L6UZ17_9BASI</name>
<evidence type="ECO:0000313" key="2">
    <source>
        <dbReference type="Proteomes" id="UP000037035"/>
    </source>
</evidence>
<sequence>MECFLTAFESPTFCDHQDFFWIDGIHNELDPDRVKIIHCLCLYKFQVSIYDLGMIYRVVAKYSHIQQDLWKFAMAKQLMYLLNQKIITKNVAPILKEWARKLRGCANSNHNHNHSRLIHLQTDFRCLLGPP</sequence>
<dbReference type="AlphaFoldDB" id="A0A0L6UZ17"/>
<organism evidence="1 2">
    <name type="scientific">Puccinia sorghi</name>
    <dbReference type="NCBI Taxonomy" id="27349"/>
    <lineage>
        <taxon>Eukaryota</taxon>
        <taxon>Fungi</taxon>
        <taxon>Dikarya</taxon>
        <taxon>Basidiomycota</taxon>
        <taxon>Pucciniomycotina</taxon>
        <taxon>Pucciniomycetes</taxon>
        <taxon>Pucciniales</taxon>
        <taxon>Pucciniaceae</taxon>
        <taxon>Puccinia</taxon>
    </lineage>
</organism>
<dbReference type="Proteomes" id="UP000037035">
    <property type="component" value="Unassembled WGS sequence"/>
</dbReference>
<comment type="caution">
    <text evidence="1">The sequence shown here is derived from an EMBL/GenBank/DDBJ whole genome shotgun (WGS) entry which is preliminary data.</text>
</comment>
<evidence type="ECO:0000313" key="1">
    <source>
        <dbReference type="EMBL" id="KNZ53724.1"/>
    </source>
</evidence>